<evidence type="ECO:0000256" key="2">
    <source>
        <dbReference type="ARBA" id="ARBA00023002"/>
    </source>
</evidence>
<reference evidence="5" key="1">
    <citation type="submission" date="2022-11" db="EMBL/GenBank/DDBJ databases">
        <title>Chromosomal genome sequence assembly and mating type (MAT) locus characterization of the leprose asexual lichenized fungus Lepraria neglecta (Nyl.) Erichsen.</title>
        <authorList>
            <person name="Allen J.L."/>
            <person name="Pfeffer B."/>
        </authorList>
    </citation>
    <scope>NUCLEOTIDE SEQUENCE</scope>
    <source>
        <strain evidence="5">Allen 5258</strain>
    </source>
</reference>
<evidence type="ECO:0000256" key="1">
    <source>
        <dbReference type="ARBA" id="ARBA00001973"/>
    </source>
</evidence>
<evidence type="ECO:0000313" key="6">
    <source>
        <dbReference type="Proteomes" id="UP001276659"/>
    </source>
</evidence>
<protein>
    <recommendedName>
        <fullName evidence="4">Tyrosinase C-terminal domain-containing protein</fullName>
    </recommendedName>
</protein>
<accession>A0AAD9Z5J8</accession>
<sequence length="325" mass="35532">MPGSNDLNEGSRQIIKQYVRGNYYWPTDGAYPPESLKYPINLSNIEALYGKDAGKVAAPKVTFDAIEVTHVAGRSPAARLVQKVVALSGDEEVVSIPKDTAATAAAQIENEESLSEEALQDVEAPTPTKMVTWNAHVKIKKLPCFHQLTQLLSRHAFDGSFGIHFFIGDVNNQKSNAFMTRGNKVGFSGLFTSSIAAECANCDAQRAADIMYEDVIPITSTLVDYLDANSKSDGLIRPGDLKTIPNLEPESVVPFLKEHLPWRVVDPESNLINGVQQIKDSGLEVKVMQRIFETPNDGNKLGVYSDPVLYQEITEGKLGGFGYQG</sequence>
<name>A0AAD9Z5J8_9LECA</name>
<dbReference type="GO" id="GO:0004497">
    <property type="term" value="F:monooxygenase activity"/>
    <property type="evidence" value="ECO:0007669"/>
    <property type="project" value="UniProtKB-KW"/>
</dbReference>
<gene>
    <name evidence="5" type="ORF">OEA41_004139</name>
</gene>
<evidence type="ECO:0000313" key="5">
    <source>
        <dbReference type="EMBL" id="KAK3172055.1"/>
    </source>
</evidence>
<keyword evidence="3" id="KW-0503">Monooxygenase</keyword>
<dbReference type="Gene3D" id="2.60.310.20">
    <property type="match status" value="1"/>
</dbReference>
<dbReference type="EMBL" id="JASNWA010000008">
    <property type="protein sequence ID" value="KAK3172055.1"/>
    <property type="molecule type" value="Genomic_DNA"/>
</dbReference>
<dbReference type="InterPro" id="IPR041640">
    <property type="entry name" value="Tyrosinase_C"/>
</dbReference>
<keyword evidence="6" id="KW-1185">Reference proteome</keyword>
<dbReference type="Proteomes" id="UP001276659">
    <property type="component" value="Unassembled WGS sequence"/>
</dbReference>
<comment type="cofactor">
    <cofactor evidence="1">
        <name>Cu(2+)</name>
        <dbReference type="ChEBI" id="CHEBI:29036"/>
    </cofactor>
</comment>
<proteinExistence type="predicted"/>
<keyword evidence="2" id="KW-0560">Oxidoreductase</keyword>
<dbReference type="AlphaFoldDB" id="A0AAD9Z5J8"/>
<organism evidence="5 6">
    <name type="scientific">Lepraria neglecta</name>
    <dbReference type="NCBI Taxonomy" id="209136"/>
    <lineage>
        <taxon>Eukaryota</taxon>
        <taxon>Fungi</taxon>
        <taxon>Dikarya</taxon>
        <taxon>Ascomycota</taxon>
        <taxon>Pezizomycotina</taxon>
        <taxon>Lecanoromycetes</taxon>
        <taxon>OSLEUM clade</taxon>
        <taxon>Lecanoromycetidae</taxon>
        <taxon>Lecanorales</taxon>
        <taxon>Lecanorineae</taxon>
        <taxon>Stereocaulaceae</taxon>
        <taxon>Lepraria</taxon>
    </lineage>
</organism>
<evidence type="ECO:0000259" key="4">
    <source>
        <dbReference type="Pfam" id="PF18132"/>
    </source>
</evidence>
<dbReference type="Pfam" id="PF18132">
    <property type="entry name" value="Tyrosinase_C"/>
    <property type="match status" value="1"/>
</dbReference>
<comment type="caution">
    <text evidence="5">The sequence shown here is derived from an EMBL/GenBank/DDBJ whole genome shotgun (WGS) entry which is preliminary data.</text>
</comment>
<evidence type="ECO:0000256" key="3">
    <source>
        <dbReference type="ARBA" id="ARBA00023033"/>
    </source>
</evidence>
<feature type="domain" description="Tyrosinase C-terminal" evidence="4">
    <location>
        <begin position="153"/>
        <end position="286"/>
    </location>
</feature>